<name>A0A060W6L3_ONCMY</name>
<feature type="transmembrane region" description="Helical" evidence="9">
    <location>
        <begin position="59"/>
        <end position="86"/>
    </location>
</feature>
<feature type="transmembrane region" description="Helical" evidence="9">
    <location>
        <begin position="119"/>
        <end position="137"/>
    </location>
</feature>
<dbReference type="Proteomes" id="UP000193380">
    <property type="component" value="Unassembled WGS sequence"/>
</dbReference>
<dbReference type="STRING" id="8022.A0A060W6L3"/>
<dbReference type="EMBL" id="FR904422">
    <property type="protein sequence ID" value="CDQ62953.1"/>
    <property type="molecule type" value="Genomic_DNA"/>
</dbReference>
<protein>
    <submittedName>
        <fullName evidence="10">Uncharacterized protein</fullName>
    </submittedName>
</protein>
<keyword evidence="7 9" id="KW-0472">Membrane</keyword>
<dbReference type="PANTHER" id="PTHR47464:SF1">
    <property type="entry name" value="MACOILIN-1"/>
    <property type="match status" value="1"/>
</dbReference>
<evidence type="ECO:0000256" key="8">
    <source>
        <dbReference type="ARBA" id="ARBA00023242"/>
    </source>
</evidence>
<feature type="transmembrane region" description="Helical" evidence="9">
    <location>
        <begin position="92"/>
        <end position="112"/>
    </location>
</feature>
<dbReference type="GO" id="GO:0030867">
    <property type="term" value="C:rough endoplasmic reticulum membrane"/>
    <property type="evidence" value="ECO:0007669"/>
    <property type="project" value="UniProtKB-SubCell"/>
</dbReference>
<organism evidence="10 11">
    <name type="scientific">Oncorhynchus mykiss</name>
    <name type="common">Rainbow trout</name>
    <name type="synonym">Salmo gairdneri</name>
    <dbReference type="NCBI Taxonomy" id="8022"/>
    <lineage>
        <taxon>Eukaryota</taxon>
        <taxon>Metazoa</taxon>
        <taxon>Chordata</taxon>
        <taxon>Craniata</taxon>
        <taxon>Vertebrata</taxon>
        <taxon>Euteleostomi</taxon>
        <taxon>Actinopterygii</taxon>
        <taxon>Neopterygii</taxon>
        <taxon>Teleostei</taxon>
        <taxon>Protacanthopterygii</taxon>
        <taxon>Salmoniformes</taxon>
        <taxon>Salmonidae</taxon>
        <taxon>Salmoninae</taxon>
        <taxon>Oncorhynchus</taxon>
    </lineage>
</organism>
<evidence type="ECO:0000256" key="4">
    <source>
        <dbReference type="ARBA" id="ARBA00022692"/>
    </source>
</evidence>
<evidence type="ECO:0000256" key="1">
    <source>
        <dbReference type="ARBA" id="ARBA00004232"/>
    </source>
</evidence>
<evidence type="ECO:0000313" key="10">
    <source>
        <dbReference type="EMBL" id="CDQ62953.1"/>
    </source>
</evidence>
<evidence type="ECO:0000256" key="6">
    <source>
        <dbReference type="ARBA" id="ARBA00022989"/>
    </source>
</evidence>
<evidence type="ECO:0000256" key="9">
    <source>
        <dbReference type="SAM" id="Phobius"/>
    </source>
</evidence>
<dbReference type="PANTHER" id="PTHR47464">
    <property type="entry name" value="MACOILIN"/>
    <property type="match status" value="1"/>
</dbReference>
<comment type="subcellular location">
    <subcellularLocation>
        <location evidence="1">Nucleus membrane</location>
        <topology evidence="1">Multi-pass membrane protein</topology>
    </subcellularLocation>
    <subcellularLocation>
        <location evidence="2">Rough endoplasmic reticulum membrane</location>
        <topology evidence="2">Multi-pass membrane protein</topology>
    </subcellularLocation>
</comment>
<evidence type="ECO:0000256" key="2">
    <source>
        <dbReference type="ARBA" id="ARBA00004269"/>
    </source>
</evidence>
<feature type="transmembrane region" description="Helical" evidence="9">
    <location>
        <begin position="157"/>
        <end position="177"/>
    </location>
</feature>
<keyword evidence="5" id="KW-0256">Endoplasmic reticulum</keyword>
<reference evidence="10" key="2">
    <citation type="submission" date="2014-03" db="EMBL/GenBank/DDBJ databases">
        <authorList>
            <person name="Genoscope - CEA"/>
        </authorList>
    </citation>
    <scope>NUCLEOTIDE SEQUENCE</scope>
</reference>
<keyword evidence="8" id="KW-0539">Nucleus</keyword>
<dbReference type="Pfam" id="PF09726">
    <property type="entry name" value="Macoilin"/>
    <property type="match status" value="2"/>
</dbReference>
<evidence type="ECO:0000313" key="11">
    <source>
        <dbReference type="Proteomes" id="UP000193380"/>
    </source>
</evidence>
<dbReference type="InterPro" id="IPR019130">
    <property type="entry name" value="Macoilin"/>
</dbReference>
<dbReference type="PaxDb" id="8022-A0A060W6L3"/>
<comment type="similarity">
    <text evidence="3">Belongs to the macoilin family.</text>
</comment>
<dbReference type="AlphaFoldDB" id="A0A060W6L3"/>
<reference evidence="10" key="1">
    <citation type="journal article" date="2014" name="Nat. Commun.">
        <title>The rainbow trout genome provides novel insights into evolution after whole-genome duplication in vertebrates.</title>
        <authorList>
            <person name="Berthelot C."/>
            <person name="Brunet F."/>
            <person name="Chalopin D."/>
            <person name="Juanchich A."/>
            <person name="Bernard M."/>
            <person name="Noel B."/>
            <person name="Bento P."/>
            <person name="Da Silva C."/>
            <person name="Labadie K."/>
            <person name="Alberti A."/>
            <person name="Aury J.M."/>
            <person name="Louis A."/>
            <person name="Dehais P."/>
            <person name="Bardou P."/>
            <person name="Montfort J."/>
            <person name="Klopp C."/>
            <person name="Cabau C."/>
            <person name="Gaspin C."/>
            <person name="Thorgaard G.H."/>
            <person name="Boussaha M."/>
            <person name="Quillet E."/>
            <person name="Guyomard R."/>
            <person name="Galiana D."/>
            <person name="Bobe J."/>
            <person name="Volff J.N."/>
            <person name="Genet C."/>
            <person name="Wincker P."/>
            <person name="Jaillon O."/>
            <person name="Roest Crollius H."/>
            <person name="Guiguen Y."/>
        </authorList>
    </citation>
    <scope>NUCLEOTIDE SEQUENCE [LARGE SCALE GENOMIC DNA]</scope>
</reference>
<dbReference type="GO" id="GO:0023041">
    <property type="term" value="P:neuronal signal transduction"/>
    <property type="evidence" value="ECO:0007669"/>
    <property type="project" value="InterPro"/>
</dbReference>
<accession>A0A060W6L3</accession>
<proteinExistence type="inferred from homology"/>
<gene>
    <name evidence="10" type="ORF">GSONMT00068117001</name>
</gene>
<evidence type="ECO:0000256" key="3">
    <source>
        <dbReference type="ARBA" id="ARBA00008298"/>
    </source>
</evidence>
<evidence type="ECO:0000256" key="5">
    <source>
        <dbReference type="ARBA" id="ARBA00022824"/>
    </source>
</evidence>
<keyword evidence="6 9" id="KW-1133">Transmembrane helix</keyword>
<keyword evidence="4 9" id="KW-0812">Transmembrane</keyword>
<dbReference type="GO" id="GO:0031965">
    <property type="term" value="C:nuclear membrane"/>
    <property type="evidence" value="ECO:0007669"/>
    <property type="project" value="UniProtKB-SubCell"/>
</dbReference>
<feature type="transmembrane region" description="Helical" evidence="9">
    <location>
        <begin position="27"/>
        <end position="47"/>
    </location>
</feature>
<sequence>MKKRYVDASKLRKMKKIKITEEISESAYTFLKFMIVWTLVLLADFILEFRLEYLWPCWLFFRSVYTTFHCHGLVICVVFVCAAFTLDIFCFIFVPLHWLFFAASTYVLFNYIWHTEKGICMSTVSLWVSLWVMLVYTDASLRLKDLNNSHANLSHLFAAHCIGYPVVYLGFDATCYFTSIFKLRTQKAVQSENNFHMHLLEQSLPLGLQLYPKSITDDNGTLPQEHHRHQRHCKGTEIVPTAHPMVVLLCLVSQLFPVSCFQVRPFGWALLRQLFSGSCFQVKPFRWALLRQLLEQEMRRLKGELQASRQGEQELRSHVCNLTNSEHSLRPEVSLLRQNNDLLQSKILSLTKTKQKDKQISAVLEKKTRAETEARLSIEKQLAELQAHKLEEAAILARSSLPNRYGTHSLTFRHYIVFKCI</sequence>
<evidence type="ECO:0000256" key="7">
    <source>
        <dbReference type="ARBA" id="ARBA00023136"/>
    </source>
</evidence>